<keyword evidence="3" id="KW-1185">Reference proteome</keyword>
<dbReference type="Gene3D" id="3.30.460.10">
    <property type="entry name" value="Beta Polymerase, domain 2"/>
    <property type="match status" value="1"/>
</dbReference>
<name>A0A8S9T094_9CYAN</name>
<dbReference type="Proteomes" id="UP000029738">
    <property type="component" value="Unassembled WGS sequence"/>
</dbReference>
<dbReference type="SUPFAM" id="SSF81301">
    <property type="entry name" value="Nucleotidyltransferase"/>
    <property type="match status" value="1"/>
</dbReference>
<proteinExistence type="predicted"/>
<reference evidence="2" key="2">
    <citation type="submission" date="2019-11" db="EMBL/GenBank/DDBJ databases">
        <title>Improved Assembly of Tolypothrix boutellei genome.</title>
        <authorList>
            <person name="Sarangi A.N."/>
            <person name="Mukherjee M."/>
            <person name="Ghosh S."/>
            <person name="Singh D."/>
            <person name="Das A."/>
            <person name="Kant S."/>
            <person name="Prusty A."/>
            <person name="Tripathy S."/>
        </authorList>
    </citation>
    <scope>NUCLEOTIDE SEQUENCE</scope>
    <source>
        <strain evidence="2">VB521301</strain>
    </source>
</reference>
<dbReference type="InterPro" id="IPR041633">
    <property type="entry name" value="Polbeta"/>
</dbReference>
<sequence>MSTPTLEELEKLARQLPEKIPYLKLLILFGSRATGKTHAQSDWDFAVLFNEEERKIHIKDNNWGWFEVPLILGKTFGIAPEKIDVVELNNSSWLVAHFIARDGILLYEKDPGGYEYFRSTSLRPESEMKKFRQEQRQLIEMALKKWGL</sequence>
<dbReference type="InterPro" id="IPR052930">
    <property type="entry name" value="TA_antitoxin_MntA"/>
</dbReference>
<protein>
    <submittedName>
        <fullName evidence="2">Nucleotidyltransferase domain-containing protein</fullName>
    </submittedName>
</protein>
<gene>
    <name evidence="2" type="ORF">DA73_0400010325</name>
</gene>
<evidence type="ECO:0000259" key="1">
    <source>
        <dbReference type="Pfam" id="PF18765"/>
    </source>
</evidence>
<dbReference type="RefSeq" id="WP_038109912.1">
    <property type="nucleotide sequence ID" value="NZ_JHEG04000001.1"/>
</dbReference>
<feature type="domain" description="Polymerase beta nucleotidyltransferase" evidence="1">
    <location>
        <begin position="18"/>
        <end position="111"/>
    </location>
</feature>
<dbReference type="CDD" id="cd05403">
    <property type="entry name" value="NT_KNTase_like"/>
    <property type="match status" value="1"/>
</dbReference>
<evidence type="ECO:0000313" key="2">
    <source>
        <dbReference type="EMBL" id="KAF3885820.1"/>
    </source>
</evidence>
<dbReference type="Pfam" id="PF18765">
    <property type="entry name" value="Polbeta"/>
    <property type="match status" value="1"/>
</dbReference>
<dbReference type="NCBIfam" id="NF047752">
    <property type="entry name" value="MntA_antitoxin"/>
    <property type="match status" value="1"/>
</dbReference>
<dbReference type="AlphaFoldDB" id="A0A8S9T094"/>
<comment type="caution">
    <text evidence="2">The sequence shown here is derived from an EMBL/GenBank/DDBJ whole genome shotgun (WGS) entry which is preliminary data.</text>
</comment>
<dbReference type="EMBL" id="JHEG04000001">
    <property type="protein sequence ID" value="KAF3885820.1"/>
    <property type="molecule type" value="Genomic_DNA"/>
</dbReference>
<evidence type="ECO:0000313" key="3">
    <source>
        <dbReference type="Proteomes" id="UP000029738"/>
    </source>
</evidence>
<organism evidence="2 3">
    <name type="scientific">Tolypothrix bouteillei VB521301</name>
    <dbReference type="NCBI Taxonomy" id="1479485"/>
    <lineage>
        <taxon>Bacteria</taxon>
        <taxon>Bacillati</taxon>
        <taxon>Cyanobacteriota</taxon>
        <taxon>Cyanophyceae</taxon>
        <taxon>Nostocales</taxon>
        <taxon>Tolypothrichaceae</taxon>
        <taxon>Tolypothrix</taxon>
    </lineage>
</organism>
<dbReference type="PANTHER" id="PTHR43852:SF3">
    <property type="entry name" value="NUCLEOTIDYLTRANSFERASE"/>
    <property type="match status" value="1"/>
</dbReference>
<dbReference type="InterPro" id="IPR043519">
    <property type="entry name" value="NT_sf"/>
</dbReference>
<accession>A0A8S9T094</accession>
<reference evidence="2" key="1">
    <citation type="journal article" date="2015" name="Genome Announc.">
        <title>Draft Genome Sequence of Tolypothrix boutellei Strain VB521301.</title>
        <authorList>
            <person name="Chandrababunaidu M.M."/>
            <person name="Singh D."/>
            <person name="Sen D."/>
            <person name="Bhan S."/>
            <person name="Das S."/>
            <person name="Gupta A."/>
            <person name="Adhikary S.P."/>
            <person name="Tripathy S."/>
        </authorList>
    </citation>
    <scope>NUCLEOTIDE SEQUENCE</scope>
    <source>
        <strain evidence="2">VB521301</strain>
    </source>
</reference>
<dbReference type="PANTHER" id="PTHR43852">
    <property type="entry name" value="NUCLEOTIDYLTRANSFERASE"/>
    <property type="match status" value="1"/>
</dbReference>